<protein>
    <submittedName>
        <fullName evidence="5">VirB4 family type IV secretion/conjugal transfer ATPase</fullName>
    </submittedName>
</protein>
<dbReference type="InterPro" id="IPR004346">
    <property type="entry name" value="CagE_TrbE_VirB"/>
</dbReference>
<comment type="similarity">
    <text evidence="1">Belongs to the TrbE/VirB4 family.</text>
</comment>
<dbReference type="KEGG" id="roy:G3A56_28230"/>
<evidence type="ECO:0000256" key="2">
    <source>
        <dbReference type="ARBA" id="ARBA00022741"/>
    </source>
</evidence>
<evidence type="ECO:0000313" key="5">
    <source>
        <dbReference type="EMBL" id="QIB41679.1"/>
    </source>
</evidence>
<dbReference type="Gene3D" id="3.40.50.300">
    <property type="entry name" value="P-loop containing nucleotide triphosphate hydrolases"/>
    <property type="match status" value="1"/>
</dbReference>
<dbReference type="EMBL" id="CP048640">
    <property type="protein sequence ID" value="QIB41679.1"/>
    <property type="molecule type" value="Genomic_DNA"/>
</dbReference>
<dbReference type="InterPro" id="IPR018145">
    <property type="entry name" value="CagE_TrbE_VirB_cntrl_dom"/>
</dbReference>
<dbReference type="InterPro" id="IPR027417">
    <property type="entry name" value="P-loop_NTPase"/>
</dbReference>
<reference evidence="5 6" key="1">
    <citation type="submission" date="2020-02" db="EMBL/GenBank/DDBJ databases">
        <title>Plant-Promoting Endophytic Bacterium Rhizobium oryzihabitans sp. nov., Isolated from the Root of Rice.</title>
        <authorList>
            <person name="zhao J."/>
            <person name="Zhang G."/>
        </authorList>
    </citation>
    <scope>NUCLEOTIDE SEQUENCE [LARGE SCALE GENOMIC DNA]</scope>
    <source>
        <strain evidence="5 6">M15</strain>
        <plasmid evidence="5 6">p8</plasmid>
    </source>
</reference>
<dbReference type="GO" id="GO:0005524">
    <property type="term" value="F:ATP binding"/>
    <property type="evidence" value="ECO:0007669"/>
    <property type="project" value="UniProtKB-KW"/>
</dbReference>
<evidence type="ECO:0000256" key="1">
    <source>
        <dbReference type="ARBA" id="ARBA00006512"/>
    </source>
</evidence>
<evidence type="ECO:0000259" key="4">
    <source>
        <dbReference type="Pfam" id="PF03135"/>
    </source>
</evidence>
<geneLocation type="plasmid" evidence="5 6">
    <name>p8</name>
</geneLocation>
<dbReference type="NCBIfam" id="TIGR00929">
    <property type="entry name" value="VirB4_CagE"/>
    <property type="match status" value="1"/>
</dbReference>
<dbReference type="PANTHER" id="PTHR30121">
    <property type="entry name" value="UNCHARACTERIZED PROTEIN YJGR-RELATED"/>
    <property type="match status" value="1"/>
</dbReference>
<feature type="domain" description="CagE TrbE VirB component of type IV transporter system central" evidence="4">
    <location>
        <begin position="195"/>
        <end position="390"/>
    </location>
</feature>
<organism evidence="5 6">
    <name type="scientific">Rhizobium oryzihabitans</name>
    <dbReference type="NCBI Taxonomy" id="2267833"/>
    <lineage>
        <taxon>Bacteria</taxon>
        <taxon>Pseudomonadati</taxon>
        <taxon>Pseudomonadota</taxon>
        <taxon>Alphaproteobacteria</taxon>
        <taxon>Hyphomicrobiales</taxon>
        <taxon>Rhizobiaceae</taxon>
        <taxon>Rhizobium/Agrobacterium group</taxon>
        <taxon>Rhizobium</taxon>
    </lineage>
</organism>
<keyword evidence="5" id="KW-0614">Plasmid</keyword>
<dbReference type="Pfam" id="PF03135">
    <property type="entry name" value="CagE_TrbE_VirB"/>
    <property type="match status" value="1"/>
</dbReference>
<name>A0A7L5BRX7_9HYPH</name>
<keyword evidence="3" id="KW-0067">ATP-binding</keyword>
<evidence type="ECO:0000256" key="3">
    <source>
        <dbReference type="ARBA" id="ARBA00022840"/>
    </source>
</evidence>
<accession>A0A7L5BRX7</accession>
<dbReference type="PANTHER" id="PTHR30121:SF12">
    <property type="entry name" value="TYPE IV SECRETION SYSTEM PROTEIN CAGE"/>
    <property type="match status" value="1"/>
</dbReference>
<gene>
    <name evidence="5" type="ORF">G3A56_28230</name>
</gene>
<dbReference type="SUPFAM" id="SSF52540">
    <property type="entry name" value="P-loop containing nucleoside triphosphate hydrolases"/>
    <property type="match status" value="1"/>
</dbReference>
<dbReference type="InterPro" id="IPR051162">
    <property type="entry name" value="T4SS_component"/>
</dbReference>
<proteinExistence type="inferred from homology"/>
<keyword evidence="6" id="KW-1185">Reference proteome</keyword>
<evidence type="ECO:0000313" key="6">
    <source>
        <dbReference type="Proteomes" id="UP000464865"/>
    </source>
</evidence>
<dbReference type="AlphaFoldDB" id="A0A7L5BRX7"/>
<dbReference type="Proteomes" id="UP000464865">
    <property type="component" value="Plasmid p8"/>
</dbReference>
<sequence>MHKFIRDELGFGKTAHNERPMSVHIPYTRHASDTVVRLDNGALASVIKLNGLFFQTEDQSRLNNEAVLRNTILRSLGSSRFSVWSTIIRRQIQPEIEGEFADDFCKVLDERYKQQLDRKRMFQNDIYLTVVRSKLRGALSIADHLRGALNKVQGAEVREQEDREEISDFEQLITNVVSQLKKYGSRRLGIAIRGKQPFSEPCEFFQSILSCGVPRQMPLPRMAIKDYVGMSRLHFGPRTMQTDADQDTRFGEMISIKEYPGMTGPGMLDGLLQMPHEFILTQSFTLSDKPIAQERITRLQRQIAASDERGTNVETDINQALAQLMSQEAVFGIHHFSLLCLSRELDKLKTVVSELGSCLTDMNMPWVREDLNLEASFWAQLPGNNSYIAREAMLSSSNFSGLSSLHNFASGRRDDLHWNVPITILETASQTPYTFNFHNERGVGHFLVTGPSGSGKTVALTFLLAQAFRVSPAPRAVFFDKDRGAEIFVRAMSGTYEILEPGAPTGFNPLQIENTPKNREFLSRLFKVMLESKAAPFTQEDTDRLESALLRLMREPREQRHLRNLSGLLIGQTRAGVNDLAARLKPWIDGDKAWLFNAQNDTLQLDRARVIGFDMTNILSLPDIRAPALMYIYHRLEELLNGDPVMIFMDEGWQLLQDETFSGFIVDQMKTIRKKNGIVGFGTQSAADIANAKDAHTLIEQSPTHIHFPNPNADEASYIKRFSLTRKEFDFVKNTTPEQRAFLVKHGTDSVVAKLDLGAMPDLIKVLSGTKSSVDECTALRAQHGDDPKIWLPIFCGWEASDETK</sequence>
<keyword evidence="2" id="KW-0547">Nucleotide-binding</keyword>